<keyword evidence="1" id="KW-0812">Transmembrane</keyword>
<feature type="transmembrane region" description="Helical" evidence="1">
    <location>
        <begin position="96"/>
        <end position="115"/>
    </location>
</feature>
<feature type="transmembrane region" description="Helical" evidence="1">
    <location>
        <begin position="26"/>
        <end position="51"/>
    </location>
</feature>
<feature type="transmembrane region" description="Helical" evidence="1">
    <location>
        <begin position="135"/>
        <end position="157"/>
    </location>
</feature>
<dbReference type="EMBL" id="UOGE01000034">
    <property type="protein sequence ID" value="VAX18733.1"/>
    <property type="molecule type" value="Genomic_DNA"/>
</dbReference>
<protein>
    <submittedName>
        <fullName evidence="2">Glutamate synthase [NADPH] large chain</fullName>
        <ecNumber evidence="2">1.4.1.13</ecNumber>
    </submittedName>
</protein>
<keyword evidence="2" id="KW-0560">Oxidoreductase</keyword>
<dbReference type="GO" id="GO:0004355">
    <property type="term" value="F:glutamate synthase (NADPH) activity"/>
    <property type="evidence" value="ECO:0007669"/>
    <property type="project" value="UniProtKB-EC"/>
</dbReference>
<evidence type="ECO:0000313" key="2">
    <source>
        <dbReference type="EMBL" id="VAX18733.1"/>
    </source>
</evidence>
<dbReference type="AlphaFoldDB" id="A0A3B1C2D3"/>
<reference evidence="2" key="1">
    <citation type="submission" date="2018-06" db="EMBL/GenBank/DDBJ databases">
        <authorList>
            <person name="Zhirakovskaya E."/>
        </authorList>
    </citation>
    <scope>NUCLEOTIDE SEQUENCE</scope>
</reference>
<sequence>MDQLIILSDRYIIALYKLTGIPLLDYFLGSFLLCALAVVVGEIMIKTVFVFNSEHIHKSNKELVDMKNLSMQAAEAGEREAYKACNKLANDAFGKVFFQSIALSSAKLCPAFFALSWTQYRFFDIKFPISIADPLFQTSIGYAPVFIMFYILARIAIGNAKHQLLKLFA</sequence>
<accession>A0A3B1C2D3</accession>
<proteinExistence type="predicted"/>
<organism evidence="2">
    <name type="scientific">hydrothermal vent metagenome</name>
    <dbReference type="NCBI Taxonomy" id="652676"/>
    <lineage>
        <taxon>unclassified sequences</taxon>
        <taxon>metagenomes</taxon>
        <taxon>ecological metagenomes</taxon>
    </lineage>
</organism>
<keyword evidence="1" id="KW-1133">Transmembrane helix</keyword>
<evidence type="ECO:0000256" key="1">
    <source>
        <dbReference type="SAM" id="Phobius"/>
    </source>
</evidence>
<gene>
    <name evidence="2" type="ORF">MNBD_NITROSPINAE02-1083</name>
</gene>
<name>A0A3B1C2D3_9ZZZZ</name>
<keyword evidence="1" id="KW-0472">Membrane</keyword>
<dbReference type="EC" id="1.4.1.13" evidence="2"/>